<dbReference type="InterPro" id="IPR010861">
    <property type="entry name" value="DUF1492"/>
</dbReference>
<protein>
    <submittedName>
        <fullName evidence="2">Uncharacterized protein</fullName>
    </submittedName>
</protein>
<dbReference type="InterPro" id="IPR013324">
    <property type="entry name" value="RNA_pol_sigma_r3/r4-like"/>
</dbReference>
<dbReference type="RefSeq" id="WP_006738990.1">
    <property type="nucleotide sequence ID" value="NZ_AEUZ02000001.1"/>
</dbReference>
<dbReference type="EMBL" id="AEUZ02000001">
    <property type="protein sequence ID" value="EHJ56225.1"/>
    <property type="molecule type" value="Genomic_DNA"/>
</dbReference>
<reference evidence="2 3" key="1">
    <citation type="journal article" date="2014" name="Int. J. Syst. Evol. Microbiol.">
        <title>Phylogenomics and the dynamic genome evolution of the genus Streptococcus.</title>
        <authorList>
            <consortium name="The Broad Institute Genome Sequencing Platform"/>
            <person name="Richards V.P."/>
            <person name="Palmer S.R."/>
            <person name="Pavinski Bitar P.D."/>
            <person name="Qin X."/>
            <person name="Weinstock G.M."/>
            <person name="Highlander S.K."/>
            <person name="Town C.D."/>
            <person name="Burne R.A."/>
            <person name="Stanhope M.J."/>
        </authorList>
    </citation>
    <scope>NUCLEOTIDE SEQUENCE [LARGE SCALE GENOMIC DNA]</scope>
    <source>
        <strain evidence="2 3">2285-97</strain>
    </source>
</reference>
<feature type="coiled-coil region" evidence="1">
    <location>
        <begin position="39"/>
        <end position="69"/>
    </location>
</feature>
<gene>
    <name evidence="2" type="ORF">STRUR_2155</name>
</gene>
<evidence type="ECO:0000313" key="3">
    <source>
        <dbReference type="Proteomes" id="UP000005388"/>
    </source>
</evidence>
<dbReference type="SUPFAM" id="SSF88659">
    <property type="entry name" value="Sigma3 and sigma4 domains of RNA polymerase sigma factors"/>
    <property type="match status" value="1"/>
</dbReference>
<dbReference type="Gene3D" id="1.10.10.10">
    <property type="entry name" value="Winged helix-like DNA-binding domain superfamily/Winged helix DNA-binding domain"/>
    <property type="match status" value="1"/>
</dbReference>
<dbReference type="Proteomes" id="UP000005388">
    <property type="component" value="Unassembled WGS sequence"/>
</dbReference>
<proteinExistence type="predicted"/>
<dbReference type="Pfam" id="PF07374">
    <property type="entry name" value="DUF1492"/>
    <property type="match status" value="1"/>
</dbReference>
<name>G5KEU6_9STRE</name>
<dbReference type="InterPro" id="IPR036388">
    <property type="entry name" value="WH-like_DNA-bd_sf"/>
</dbReference>
<evidence type="ECO:0000313" key="2">
    <source>
        <dbReference type="EMBL" id="EHJ56225.1"/>
    </source>
</evidence>
<sequence length="116" mass="14099">MEIKERLKNMYYKRLYIENLKATLEHDRELVKLSPEHLARIETEDLKQIEQAEADLQDDIDLINSLDDKLQRNILTERYINNLKWADIADKLFYPRQTLLRHHNKALEQLTRHNQF</sequence>
<comment type="caution">
    <text evidence="2">The sequence shown here is derived from an EMBL/GenBank/DDBJ whole genome shotgun (WGS) entry which is preliminary data.</text>
</comment>
<organism evidence="2 3">
    <name type="scientific">Streptococcus urinalis 2285-97</name>
    <dbReference type="NCBI Taxonomy" id="764291"/>
    <lineage>
        <taxon>Bacteria</taxon>
        <taxon>Bacillati</taxon>
        <taxon>Bacillota</taxon>
        <taxon>Bacilli</taxon>
        <taxon>Lactobacillales</taxon>
        <taxon>Streptococcaceae</taxon>
        <taxon>Streptococcus</taxon>
    </lineage>
</organism>
<evidence type="ECO:0000256" key="1">
    <source>
        <dbReference type="SAM" id="Coils"/>
    </source>
</evidence>
<dbReference type="AlphaFoldDB" id="G5KEU6"/>
<accession>G5KEU6</accession>
<keyword evidence="1" id="KW-0175">Coiled coil</keyword>
<keyword evidence="3" id="KW-1185">Reference proteome</keyword>